<evidence type="ECO:0000313" key="6">
    <source>
        <dbReference type="Proteomes" id="UP000298127"/>
    </source>
</evidence>
<evidence type="ECO:0000256" key="2">
    <source>
        <dbReference type="ARBA" id="ARBA00023002"/>
    </source>
</evidence>
<dbReference type="SUPFAM" id="SSF51735">
    <property type="entry name" value="NAD(P)-binding Rossmann-fold domains"/>
    <property type="match status" value="1"/>
</dbReference>
<dbReference type="Pfam" id="PF08240">
    <property type="entry name" value="ADH_N"/>
    <property type="match status" value="1"/>
</dbReference>
<dbReference type="InterPro" id="IPR036291">
    <property type="entry name" value="NAD(P)-bd_dom_sf"/>
</dbReference>
<proteinExistence type="predicted"/>
<dbReference type="CDD" id="cd05289">
    <property type="entry name" value="MDR_like_2"/>
    <property type="match status" value="1"/>
</dbReference>
<dbReference type="Proteomes" id="UP000298127">
    <property type="component" value="Unassembled WGS sequence"/>
</dbReference>
<dbReference type="PANTHER" id="PTHR48106">
    <property type="entry name" value="QUINONE OXIDOREDUCTASE PIG3-RELATED"/>
    <property type="match status" value="1"/>
</dbReference>
<dbReference type="GO" id="GO:0016651">
    <property type="term" value="F:oxidoreductase activity, acting on NAD(P)H"/>
    <property type="evidence" value="ECO:0007669"/>
    <property type="project" value="TreeGrafter"/>
</dbReference>
<dbReference type="InterPro" id="IPR013149">
    <property type="entry name" value="ADH-like_C"/>
</dbReference>
<dbReference type="AlphaFoldDB" id="A0A4Y9R150"/>
<keyword evidence="1" id="KW-0521">NADP</keyword>
<dbReference type="InterPro" id="IPR011032">
    <property type="entry name" value="GroES-like_sf"/>
</dbReference>
<gene>
    <name evidence="5" type="ORF">E4M00_12685</name>
</gene>
<keyword evidence="2" id="KW-0560">Oxidoreductase</keyword>
<dbReference type="GO" id="GO:0070402">
    <property type="term" value="F:NADPH binding"/>
    <property type="evidence" value="ECO:0007669"/>
    <property type="project" value="TreeGrafter"/>
</dbReference>
<sequence length="315" mass="31650">MPRVMIARSFDGPEALESADEPTRAPGDGEVTISVLASGVNPADAKLLNGVWGRNPSRLPLHPGSEVSGVVTAVGPDAVGPAGPITVGDEVIGYRVSGGYAEEITVAATSVLPKPAGLGWEEAAGLLLTGVTAFHLLEATGVGDGDVVIIHGGAGSVGFAAVQLAKLRGARVIATASERNHGLLEAFGAEPIVYGDGLVDRLRALLPDGADVALDTVGTDEALDASAALVADVDRIATVAGFERAAEIGAKRLGGGAGADPGTELRMAARLPLIELAGRGELTVRVARTYPLAEAAEALALVGEGHPGGKVILLP</sequence>
<accession>A0A4Y9R150</accession>
<evidence type="ECO:0000259" key="4">
    <source>
        <dbReference type="SMART" id="SM00829"/>
    </source>
</evidence>
<dbReference type="Gene3D" id="3.40.50.720">
    <property type="entry name" value="NAD(P)-binding Rossmann-like Domain"/>
    <property type="match status" value="1"/>
</dbReference>
<name>A0A4Y9R150_9MICO</name>
<dbReference type="Pfam" id="PF00107">
    <property type="entry name" value="ADH_zinc_N"/>
    <property type="match status" value="1"/>
</dbReference>
<dbReference type="RefSeq" id="WP_135120873.1">
    <property type="nucleotide sequence ID" value="NZ_SPQZ01000004.1"/>
</dbReference>
<dbReference type="Gene3D" id="3.90.180.10">
    <property type="entry name" value="Medium-chain alcohol dehydrogenases, catalytic domain"/>
    <property type="match status" value="1"/>
</dbReference>
<dbReference type="InterPro" id="IPR013154">
    <property type="entry name" value="ADH-like_N"/>
</dbReference>
<feature type="domain" description="Enoyl reductase (ER)" evidence="4">
    <location>
        <begin position="8"/>
        <end position="313"/>
    </location>
</feature>
<organism evidence="5 6">
    <name type="scientific">Orlajensenia leifsoniae</name>
    <dbReference type="NCBI Taxonomy" id="2561933"/>
    <lineage>
        <taxon>Bacteria</taxon>
        <taxon>Bacillati</taxon>
        <taxon>Actinomycetota</taxon>
        <taxon>Actinomycetes</taxon>
        <taxon>Micrococcales</taxon>
        <taxon>Microbacteriaceae</taxon>
        <taxon>Orlajensenia</taxon>
    </lineage>
</organism>
<reference evidence="5 6" key="1">
    <citation type="journal article" date="2018" name="J. Microbiol.">
        <title>Leifsonia flava sp. nov., a novel actinobacterium isolated from the rhizosphere of Aquilegia viridiflora.</title>
        <authorList>
            <person name="Cai Y."/>
            <person name="Tao W.Z."/>
            <person name="Ma Y.J."/>
            <person name="Cheng J."/>
            <person name="Zhang M.Y."/>
            <person name="Zhang Y.X."/>
        </authorList>
    </citation>
    <scope>NUCLEOTIDE SEQUENCE [LARGE SCALE GENOMIC DNA]</scope>
    <source>
        <strain evidence="5 6">SYP-B2174</strain>
    </source>
</reference>
<comment type="caution">
    <text evidence="5">The sequence shown here is derived from an EMBL/GenBank/DDBJ whole genome shotgun (WGS) entry which is preliminary data.</text>
</comment>
<keyword evidence="6" id="KW-1185">Reference proteome</keyword>
<evidence type="ECO:0000256" key="3">
    <source>
        <dbReference type="SAM" id="MobiDB-lite"/>
    </source>
</evidence>
<dbReference type="EMBL" id="SPQZ01000004">
    <property type="protein sequence ID" value="TFV96915.1"/>
    <property type="molecule type" value="Genomic_DNA"/>
</dbReference>
<protein>
    <submittedName>
        <fullName evidence="5">NADP-dependent oxidoreductase</fullName>
    </submittedName>
</protein>
<feature type="region of interest" description="Disordered" evidence="3">
    <location>
        <begin position="1"/>
        <end position="28"/>
    </location>
</feature>
<dbReference type="SMART" id="SM00829">
    <property type="entry name" value="PKS_ER"/>
    <property type="match status" value="1"/>
</dbReference>
<dbReference type="InterPro" id="IPR020843">
    <property type="entry name" value="ER"/>
</dbReference>
<evidence type="ECO:0000313" key="5">
    <source>
        <dbReference type="EMBL" id="TFV96915.1"/>
    </source>
</evidence>
<dbReference type="SUPFAM" id="SSF50129">
    <property type="entry name" value="GroES-like"/>
    <property type="match status" value="1"/>
</dbReference>
<evidence type="ECO:0000256" key="1">
    <source>
        <dbReference type="ARBA" id="ARBA00022857"/>
    </source>
</evidence>